<keyword evidence="3" id="KW-0547">Nucleotide-binding</keyword>
<keyword evidence="7" id="KW-1185">Reference proteome</keyword>
<organism evidence="6 7">
    <name type="scientific">Adiantum capillus-veneris</name>
    <name type="common">Maidenhair fern</name>
    <dbReference type="NCBI Taxonomy" id="13818"/>
    <lineage>
        <taxon>Eukaryota</taxon>
        <taxon>Viridiplantae</taxon>
        <taxon>Streptophyta</taxon>
        <taxon>Embryophyta</taxon>
        <taxon>Tracheophyta</taxon>
        <taxon>Polypodiopsida</taxon>
        <taxon>Polypodiidae</taxon>
        <taxon>Polypodiales</taxon>
        <taxon>Pteridineae</taxon>
        <taxon>Pteridaceae</taxon>
        <taxon>Vittarioideae</taxon>
        <taxon>Adiantum</taxon>
    </lineage>
</organism>
<gene>
    <name evidence="6" type="ORF">GOP47_0002501</name>
</gene>
<protein>
    <recommendedName>
        <fullName evidence="5">START domain-containing protein</fullName>
    </recommendedName>
</protein>
<dbReference type="InterPro" id="IPR036525">
    <property type="entry name" value="Tubulin/FtsZ_GTPase_sf"/>
</dbReference>
<accession>A0A9D4VBW0</accession>
<dbReference type="AlphaFoldDB" id="A0A9D4VBW0"/>
<dbReference type="InterPro" id="IPR002913">
    <property type="entry name" value="START_lipid-bd_dom"/>
</dbReference>
<dbReference type="PROSITE" id="PS50848">
    <property type="entry name" value="START"/>
    <property type="match status" value="1"/>
</dbReference>
<evidence type="ECO:0000313" key="6">
    <source>
        <dbReference type="EMBL" id="KAI5082758.1"/>
    </source>
</evidence>
<evidence type="ECO:0000259" key="5">
    <source>
        <dbReference type="PROSITE" id="PS50848"/>
    </source>
</evidence>
<keyword evidence="2" id="KW-0493">Microtubule</keyword>
<dbReference type="Proteomes" id="UP000886520">
    <property type="component" value="Chromosome 3"/>
</dbReference>
<comment type="caution">
    <text evidence="6">The sequence shown here is derived from an EMBL/GenBank/DDBJ whole genome shotgun (WGS) entry which is preliminary data.</text>
</comment>
<dbReference type="EMBL" id="JABFUD020000002">
    <property type="protein sequence ID" value="KAI5082758.1"/>
    <property type="molecule type" value="Genomic_DNA"/>
</dbReference>
<evidence type="ECO:0000256" key="3">
    <source>
        <dbReference type="ARBA" id="ARBA00022741"/>
    </source>
</evidence>
<dbReference type="InterPro" id="IPR000217">
    <property type="entry name" value="Tubulin"/>
</dbReference>
<evidence type="ECO:0000256" key="1">
    <source>
        <dbReference type="ARBA" id="ARBA00009636"/>
    </source>
</evidence>
<keyword evidence="4" id="KW-0342">GTP-binding</keyword>
<feature type="domain" description="START" evidence="5">
    <location>
        <begin position="23"/>
        <end position="71"/>
    </location>
</feature>
<comment type="similarity">
    <text evidence="1">Belongs to the tubulin family.</text>
</comment>
<dbReference type="Gene3D" id="3.40.50.1440">
    <property type="entry name" value="Tubulin/FtsZ, GTPase domain"/>
    <property type="match status" value="1"/>
</dbReference>
<dbReference type="GO" id="GO:0008289">
    <property type="term" value="F:lipid binding"/>
    <property type="evidence" value="ECO:0007669"/>
    <property type="project" value="InterPro"/>
</dbReference>
<reference evidence="6" key="1">
    <citation type="submission" date="2021-01" db="EMBL/GenBank/DDBJ databases">
        <title>Adiantum capillus-veneris genome.</title>
        <authorList>
            <person name="Fang Y."/>
            <person name="Liao Q."/>
        </authorList>
    </citation>
    <scope>NUCLEOTIDE SEQUENCE</scope>
    <source>
        <strain evidence="6">H3</strain>
        <tissue evidence="6">Leaf</tissue>
    </source>
</reference>
<evidence type="ECO:0000256" key="2">
    <source>
        <dbReference type="ARBA" id="ARBA00022701"/>
    </source>
</evidence>
<dbReference type="PRINTS" id="PR01161">
    <property type="entry name" value="TUBULIN"/>
</dbReference>
<evidence type="ECO:0000313" key="7">
    <source>
        <dbReference type="Proteomes" id="UP000886520"/>
    </source>
</evidence>
<dbReference type="GO" id="GO:0005874">
    <property type="term" value="C:microtubule"/>
    <property type="evidence" value="ECO:0007669"/>
    <property type="project" value="UniProtKB-KW"/>
</dbReference>
<proteinExistence type="inferred from homology"/>
<dbReference type="GO" id="GO:0005525">
    <property type="term" value="F:GTP binding"/>
    <property type="evidence" value="ECO:0007669"/>
    <property type="project" value="UniProtKB-KW"/>
</dbReference>
<name>A0A9D4VBW0_ADICA</name>
<evidence type="ECO:0000256" key="4">
    <source>
        <dbReference type="ARBA" id="ARBA00023134"/>
    </source>
</evidence>
<sequence length="224" mass="24892">MGGGSPSTEPTVAQIAAQPFGLTEAEKPLVVELAVASMEELLQVAQDREPLWVAGGSQKSSAVQVMKQEVYLQRFPRGDWAHTFGPHFRDFSTHRIGHHDFYFSGGVFYGCESLGCNVLFDRLKGKNSGGPIQRGLLELMMGLFNWYLVWWTGSLKHRIWSQVLWIVFEQAPMGKSSALITSPLASPGASNNWAKGHYTKVTELIDSALNIVCKEAENYDCLQR</sequence>
<dbReference type="SUPFAM" id="SSF52490">
    <property type="entry name" value="Tubulin nucleotide-binding domain-like"/>
    <property type="match status" value="1"/>
</dbReference>
<dbReference type="GO" id="GO:0007017">
    <property type="term" value="P:microtubule-based process"/>
    <property type="evidence" value="ECO:0007669"/>
    <property type="project" value="InterPro"/>
</dbReference>